<dbReference type="GO" id="GO:0016787">
    <property type="term" value="F:hydrolase activity"/>
    <property type="evidence" value="ECO:0007669"/>
    <property type="project" value="UniProtKB-KW"/>
</dbReference>
<dbReference type="Pfam" id="PF14509">
    <property type="entry name" value="GH97_C"/>
    <property type="match status" value="1"/>
</dbReference>
<protein>
    <submittedName>
        <fullName evidence="7">Glycoside hydrolase family 97 protein</fullName>
    </submittedName>
</protein>
<evidence type="ECO:0000313" key="7">
    <source>
        <dbReference type="EMBL" id="WKN39926.1"/>
    </source>
</evidence>
<evidence type="ECO:0000259" key="4">
    <source>
        <dbReference type="Pfam" id="PF10566"/>
    </source>
</evidence>
<dbReference type="Pfam" id="PF14508">
    <property type="entry name" value="GH97_N"/>
    <property type="match status" value="1"/>
</dbReference>
<dbReference type="InterPro" id="IPR014718">
    <property type="entry name" value="GH-type_carb-bd"/>
</dbReference>
<dbReference type="GO" id="GO:0030246">
    <property type="term" value="F:carbohydrate binding"/>
    <property type="evidence" value="ECO:0007669"/>
    <property type="project" value="InterPro"/>
</dbReference>
<reference evidence="7" key="1">
    <citation type="journal article" date="2023" name="Comput. Struct. Biotechnol. J.">
        <title>Discovery of a novel marine Bacteroidetes with a rich repertoire of carbohydrate-active enzymes.</title>
        <authorList>
            <person name="Chen B."/>
            <person name="Liu G."/>
            <person name="Chen Q."/>
            <person name="Wang H."/>
            <person name="Liu L."/>
            <person name="Tang K."/>
        </authorList>
    </citation>
    <scope>NUCLEOTIDE SEQUENCE</scope>
    <source>
        <strain evidence="7">TK19036</strain>
    </source>
</reference>
<dbReference type="InterPro" id="IPR052720">
    <property type="entry name" value="Glycosyl_hydrolase_97"/>
</dbReference>
<evidence type="ECO:0000259" key="6">
    <source>
        <dbReference type="Pfam" id="PF14509"/>
    </source>
</evidence>
<dbReference type="InterPro" id="IPR017853">
    <property type="entry name" value="GH"/>
</dbReference>
<dbReference type="InterPro" id="IPR029483">
    <property type="entry name" value="GH97_C"/>
</dbReference>
<dbReference type="PANTHER" id="PTHR35803">
    <property type="entry name" value="GLUCAN 1,4-ALPHA-GLUCOSIDASE SUSB-RELATED"/>
    <property type="match status" value="1"/>
</dbReference>
<dbReference type="AlphaFoldDB" id="A0AA49JJS1"/>
<dbReference type="Gene3D" id="2.70.98.10">
    <property type="match status" value="1"/>
</dbReference>
<dbReference type="PANTHER" id="PTHR35803:SF1">
    <property type="entry name" value="GLUCAN 1,4-ALPHA-GLUCOSIDASE SUSB"/>
    <property type="match status" value="1"/>
</dbReference>
<evidence type="ECO:0000256" key="1">
    <source>
        <dbReference type="ARBA" id="ARBA00001913"/>
    </source>
</evidence>
<keyword evidence="7" id="KW-0378">Hydrolase</keyword>
<sequence>MNITISSPSKNITIHFTLQEDGSPTYSVVHQNKTIIAPSSLGFELQNQSPLVKNFEVIDTQTHSEDETWEMPWGEQREVRNQYNELVVQLRETTEPHRGLHLYFRAYDDGIAFRYHLPEQNGVEDIVIMNERTQFTLTDNHTCWWMPGDWDIYEHLFNTTAFTEIDAIAKRNHPNLNATYIPENAVNTPITMRTKDGLHLSFHEAALINYTDMTLRIDPENLRMESALVGSDRLGYKVMRKLPFSTPWRTIQISEDAPGLIESKLILNLNEPNKLGDVSWVQPMKYVGIWWEMHLGISTWDMEATQDMVAATHQKVLAQKHGATTENAKRYIDFAAENNIKGLLVEGWNTGWNHWIGFDDREGVFDFVTPYPDYDLEEVVRYGKEKGVELIMHHETSAAPRTYEQQMDAAYSLMQSLNIASVKTGYVGPIIPDGEYHHGQWMVNHYHKSVTKAAEYQVAVNIHEPIKDTGLRRTYPNLISREGLRGQEFNAWALDGGNPPEHLSIIAFTRMLGGPIDFTPGIFNIKLEPYSDTNQVNTTLAHQLALYVVIYSPVQMAADLIESYQDHPAFQFIRDVGVDWEQTKVLNGEVGDFVTIARQERETGHWFVGGITDEEARDLTITFSFLDEDQSYEATLYRDGDSAHWDDNPGSYAIEKIEVDATTTRTIHLAPGGGFAMSLLKK</sequence>
<name>A0AA49JJS1_9BACT</name>
<dbReference type="Gene3D" id="3.20.20.70">
    <property type="entry name" value="Aldolase class I"/>
    <property type="match status" value="1"/>
</dbReference>
<dbReference type="SUPFAM" id="SSF51445">
    <property type="entry name" value="(Trans)glycosidases"/>
    <property type="match status" value="1"/>
</dbReference>
<feature type="domain" description="Glycosyl-hydrolase 97 catalytic" evidence="4">
    <location>
        <begin position="290"/>
        <end position="483"/>
    </location>
</feature>
<dbReference type="InterPro" id="IPR019563">
    <property type="entry name" value="GH97_catalytic"/>
</dbReference>
<accession>A0AA49JJS1</accession>
<evidence type="ECO:0000256" key="2">
    <source>
        <dbReference type="ARBA" id="ARBA00011245"/>
    </source>
</evidence>
<evidence type="ECO:0000256" key="3">
    <source>
        <dbReference type="ARBA" id="ARBA00022837"/>
    </source>
</evidence>
<dbReference type="EMBL" id="CP120682">
    <property type="protein sequence ID" value="WKN39926.1"/>
    <property type="molecule type" value="Genomic_DNA"/>
</dbReference>
<comment type="cofactor">
    <cofactor evidence="1">
        <name>Ca(2+)</name>
        <dbReference type="ChEBI" id="CHEBI:29108"/>
    </cofactor>
</comment>
<proteinExistence type="predicted"/>
<feature type="domain" description="Glycosyl-hydrolase 97 N-terminal" evidence="5">
    <location>
        <begin position="5"/>
        <end position="272"/>
    </location>
</feature>
<evidence type="ECO:0000259" key="5">
    <source>
        <dbReference type="Pfam" id="PF14508"/>
    </source>
</evidence>
<comment type="subunit">
    <text evidence="2">Monomer.</text>
</comment>
<feature type="domain" description="Glycosyl-hydrolase 97 C-terminal oligomerisation" evidence="6">
    <location>
        <begin position="579"/>
        <end position="679"/>
    </location>
</feature>
<dbReference type="InterPro" id="IPR013785">
    <property type="entry name" value="Aldolase_TIM"/>
</dbReference>
<organism evidence="7">
    <name type="scientific">Roseihalotalea indica</name>
    <dbReference type="NCBI Taxonomy" id="2867963"/>
    <lineage>
        <taxon>Bacteria</taxon>
        <taxon>Pseudomonadati</taxon>
        <taxon>Bacteroidota</taxon>
        <taxon>Cytophagia</taxon>
        <taxon>Cytophagales</taxon>
        <taxon>Catalimonadaceae</taxon>
        <taxon>Roseihalotalea</taxon>
    </lineage>
</organism>
<dbReference type="InterPro" id="IPR029486">
    <property type="entry name" value="GH97_N"/>
</dbReference>
<gene>
    <name evidence="7" type="ORF">K4G66_14630</name>
</gene>
<dbReference type="Pfam" id="PF10566">
    <property type="entry name" value="Glyco_hydro_97"/>
    <property type="match status" value="1"/>
</dbReference>
<keyword evidence="3" id="KW-0106">Calcium</keyword>
<reference evidence="7" key="2">
    <citation type="journal article" date="2024" name="Antonie Van Leeuwenhoek">
        <title>Roseihalotalea indica gen. nov., sp. nov., a halophilic Bacteroidetes from mesopelagic Southwest Indian Ocean with higher carbohydrate metabolic potential.</title>
        <authorList>
            <person name="Chen B."/>
            <person name="Zhang M."/>
            <person name="Lin D."/>
            <person name="Ye J."/>
            <person name="Tang K."/>
        </authorList>
    </citation>
    <scope>NUCLEOTIDE SEQUENCE</scope>
    <source>
        <strain evidence="7">TK19036</strain>
    </source>
</reference>